<name>A0A1F7V2X4_9BACT</name>
<dbReference type="Gene3D" id="3.40.50.1820">
    <property type="entry name" value="alpha/beta hydrolase"/>
    <property type="match status" value="1"/>
</dbReference>
<dbReference type="InterPro" id="IPR029058">
    <property type="entry name" value="AB_hydrolase_fold"/>
</dbReference>
<dbReference type="PANTHER" id="PTHR11440">
    <property type="entry name" value="LECITHIN-CHOLESTEROL ACYLTRANSFERASE-RELATED"/>
    <property type="match status" value="1"/>
</dbReference>
<dbReference type="AlphaFoldDB" id="A0A1F7V2X4"/>
<dbReference type="Gene3D" id="2.60.120.260">
    <property type="entry name" value="Galactose-binding domain-like"/>
    <property type="match status" value="1"/>
</dbReference>
<comment type="caution">
    <text evidence="1">The sequence shown here is derived from an EMBL/GenBank/DDBJ whole genome shotgun (WGS) entry which is preliminary data.</text>
</comment>
<dbReference type="SUPFAM" id="SSF53474">
    <property type="entry name" value="alpha/beta-Hydrolases"/>
    <property type="match status" value="1"/>
</dbReference>
<protein>
    <submittedName>
        <fullName evidence="1">Uncharacterized protein</fullName>
    </submittedName>
</protein>
<evidence type="ECO:0000313" key="2">
    <source>
        <dbReference type="Proteomes" id="UP000177704"/>
    </source>
</evidence>
<accession>A0A1F7V2X4</accession>
<dbReference type="GO" id="GO:0006629">
    <property type="term" value="P:lipid metabolic process"/>
    <property type="evidence" value="ECO:0007669"/>
    <property type="project" value="InterPro"/>
</dbReference>
<sequence length="917" mass="98857">MWSPGQQRFAYFRTHVTLPSTENIFYARFITISDDDHDFYVNGQLAASEHTGTAGPYLTTDILPFLRAGDNVIAIKGDDAAGGCRGVGVKGTIIAHMQDEPPPPSNHAPILAYSQELGYATDGVNPDKGTADLTPLIFKAIYTDEDNDPPASLAVSINNGQGVDLANLAPDTGADVSAVLKDGNYTNGEQFTYASTFSKGQYQYHFEASDTEGSTRLPATGELDFVIDLQPVILIPGIAGSELFHNGEEIWMNVGKMTFDIGDDFLDVLAMNAQGQSVENIEVGDIILEKSILNIWVNLIEDLEGAGYVEDQTLFVFPYDWRGDNRMAAELLNDFINEKRNETTAPKVDLIAHSMGGLAAKQYIIQHGEAALDQLIFIGTPHYGAPKALKVLLYGDQFSIPVLDPDALMRIAGNMSSVYQLLPSQPYVEENETYFIDWADIDEDGITGKLDFSQTQALIGNFDLNTFLRDDAQTFHSSLDNWAPSPALHARTHNIVGCGVGTPGTFISFDDNGDKTVLLRTVSGDETVPLHSARKVNAGSVYYISGVTHARMPDNSLIRQLVRDILGDNQIDLQEDAYEDIRAGVGNCSFSATGHSVHSPVHLHAYDALGNHTGPNAQGGIDEEIPGSSYNVLGDDKFLVLPKGLQATVSMEGTGNGIFRYDIADITEEGEQGGVRFFDLPVTPQTKGEVVFDEDNIAGAILKLDATGDGQFEQTAPPSSVLDAEGVEDFVSPVISLTAPAPDAVFEHHQIAALHGSVTDDTAPLNAAISLDGTTASELDSPASPLAFAHSLPLPTVPLGAHTFSVSARDAAGNYAAAAASFTVIATRASFRGLLDWGLTHGWYPDPKVHKLIAKALDQLPPLPAEPRVLPSKLKKVAVAVIHGIIKLLDTAYQQRKITEEARNMLTGDLVYVREHL</sequence>
<gene>
    <name evidence="1" type="ORF">A3B36_02340</name>
</gene>
<dbReference type="Proteomes" id="UP000177704">
    <property type="component" value="Unassembled WGS sequence"/>
</dbReference>
<reference evidence="1 2" key="1">
    <citation type="journal article" date="2016" name="Nat. Commun.">
        <title>Thousands of microbial genomes shed light on interconnected biogeochemical processes in an aquifer system.</title>
        <authorList>
            <person name="Anantharaman K."/>
            <person name="Brown C.T."/>
            <person name="Hug L.A."/>
            <person name="Sharon I."/>
            <person name="Castelle C.J."/>
            <person name="Probst A.J."/>
            <person name="Thomas B.C."/>
            <person name="Singh A."/>
            <person name="Wilkins M.J."/>
            <person name="Karaoz U."/>
            <person name="Brodie E.L."/>
            <person name="Williams K.H."/>
            <person name="Hubbard S.S."/>
            <person name="Banfield J.F."/>
        </authorList>
    </citation>
    <scope>NUCLEOTIDE SEQUENCE [LARGE SCALE GENOMIC DNA]</scope>
</reference>
<dbReference type="InterPro" id="IPR003386">
    <property type="entry name" value="LACT/PDAT_acylTrfase"/>
</dbReference>
<dbReference type="InterPro" id="IPR013783">
    <property type="entry name" value="Ig-like_fold"/>
</dbReference>
<dbReference type="Pfam" id="PF02450">
    <property type="entry name" value="LCAT"/>
    <property type="match status" value="1"/>
</dbReference>
<proteinExistence type="predicted"/>
<dbReference type="GO" id="GO:0008374">
    <property type="term" value="F:O-acyltransferase activity"/>
    <property type="evidence" value="ECO:0007669"/>
    <property type="project" value="InterPro"/>
</dbReference>
<dbReference type="Gene3D" id="2.60.40.10">
    <property type="entry name" value="Immunoglobulins"/>
    <property type="match status" value="1"/>
</dbReference>
<evidence type="ECO:0000313" key="1">
    <source>
        <dbReference type="EMBL" id="OGL84398.1"/>
    </source>
</evidence>
<organism evidence="1 2">
    <name type="scientific">Candidatus Uhrbacteria bacterium RIFCSPLOWO2_01_FULL_55_36</name>
    <dbReference type="NCBI Taxonomy" id="1802404"/>
    <lineage>
        <taxon>Bacteria</taxon>
        <taxon>Candidatus Uhriibacteriota</taxon>
    </lineage>
</organism>
<dbReference type="EMBL" id="MGEM01000027">
    <property type="protein sequence ID" value="OGL84398.1"/>
    <property type="molecule type" value="Genomic_DNA"/>
</dbReference>